<evidence type="ECO:0000313" key="2">
    <source>
        <dbReference type="Proteomes" id="UP000003240"/>
    </source>
</evidence>
<accession>F7NP98</accession>
<dbReference type="AlphaFoldDB" id="F7NP98"/>
<protein>
    <submittedName>
        <fullName evidence="1">Uncharacterized protein</fullName>
    </submittedName>
</protein>
<dbReference type="EMBL" id="AFGF01000240">
    <property type="protein sequence ID" value="EGO62221.1"/>
    <property type="molecule type" value="Genomic_DNA"/>
</dbReference>
<sequence length="62" mass="7206">MTAFILIIGFRAGEQSIHFLVNGAANRMMSLKSVRMFHIHIKAPQEYILSVQAWFKADWNRI</sequence>
<comment type="caution">
    <text evidence="1">The sequence shown here is derived from an EMBL/GenBank/DDBJ whole genome shotgun (WGS) entry which is preliminary data.</text>
</comment>
<evidence type="ECO:0000313" key="1">
    <source>
        <dbReference type="EMBL" id="EGO62221.1"/>
    </source>
</evidence>
<reference evidence="1 2" key="1">
    <citation type="journal article" date="2011" name="EMBO J.">
        <title>Structural diversity of bacterial flagellar motors.</title>
        <authorList>
            <person name="Chen S."/>
            <person name="Beeby M."/>
            <person name="Murphy G.E."/>
            <person name="Leadbetter J.R."/>
            <person name="Hendrixson D.R."/>
            <person name="Briegel A."/>
            <person name="Li Z."/>
            <person name="Shi J."/>
            <person name="Tocheva E.I."/>
            <person name="Muller A."/>
            <person name="Dobro M.J."/>
            <person name="Jensen G.J."/>
        </authorList>
    </citation>
    <scope>NUCLEOTIDE SEQUENCE [LARGE SCALE GENOMIC DNA]</scope>
    <source>
        <strain evidence="1 2">DSM 6540</strain>
    </source>
</reference>
<organism evidence="1 2">
    <name type="scientific">Acetonema longum DSM 6540</name>
    <dbReference type="NCBI Taxonomy" id="1009370"/>
    <lineage>
        <taxon>Bacteria</taxon>
        <taxon>Bacillati</taxon>
        <taxon>Bacillota</taxon>
        <taxon>Negativicutes</taxon>
        <taxon>Acetonemataceae</taxon>
        <taxon>Acetonema</taxon>
    </lineage>
</organism>
<dbReference type="Proteomes" id="UP000003240">
    <property type="component" value="Unassembled WGS sequence"/>
</dbReference>
<gene>
    <name evidence="1" type="ORF">ALO_19707</name>
</gene>
<proteinExistence type="predicted"/>
<name>F7NP98_9FIRM</name>
<keyword evidence="2" id="KW-1185">Reference proteome</keyword>
<dbReference type="STRING" id="1009370.ALO_19707"/>